<evidence type="ECO:0000256" key="7">
    <source>
        <dbReference type="SAM" id="MobiDB-lite"/>
    </source>
</evidence>
<sequence>MAIHLLFTIVAAVITFIILLILVRWIGQTQISQSTYFNWVAGACMGNIAANMLASTSIHSIVDGAIQLVAFSAVTIIAAVIAIKSKRFRLVTSGKPVVLIHQGEYILPHLKQTKVNVDLLNQMLREQGYFDYRSIKYAILEPTGSLSVLPVDEQKPREDKISQTENPSAHRRQESEQVK</sequence>
<dbReference type="PANTHER" id="PTHR34582">
    <property type="entry name" value="UPF0702 TRANSMEMBRANE PROTEIN YCAP"/>
    <property type="match status" value="1"/>
</dbReference>
<gene>
    <name evidence="10" type="ORF">NZD89_19655</name>
</gene>
<dbReference type="PANTHER" id="PTHR34582:SF6">
    <property type="entry name" value="UPF0702 TRANSMEMBRANE PROTEIN YCAP"/>
    <property type="match status" value="1"/>
</dbReference>
<feature type="transmembrane region" description="Helical" evidence="8">
    <location>
        <begin position="39"/>
        <end position="58"/>
    </location>
</feature>
<name>A0ABY6ZEC4_9BACL</name>
<dbReference type="Proteomes" id="UP001164761">
    <property type="component" value="Chromosome"/>
</dbReference>
<reference evidence="10" key="1">
    <citation type="submission" date="2022-08" db="EMBL/GenBank/DDBJ databases">
        <title>Alicyclobacillus fastidiosus DSM 17978, complete genome.</title>
        <authorList>
            <person name="Wang Q."/>
            <person name="Cai R."/>
            <person name="Wang Z."/>
        </authorList>
    </citation>
    <scope>NUCLEOTIDE SEQUENCE</scope>
    <source>
        <strain evidence="10">DSM 17978</strain>
    </source>
</reference>
<evidence type="ECO:0000259" key="9">
    <source>
        <dbReference type="Pfam" id="PF04239"/>
    </source>
</evidence>
<evidence type="ECO:0000256" key="5">
    <source>
        <dbReference type="ARBA" id="ARBA00022989"/>
    </source>
</evidence>
<evidence type="ECO:0000256" key="6">
    <source>
        <dbReference type="ARBA" id="ARBA00023136"/>
    </source>
</evidence>
<dbReference type="RefSeq" id="WP_268004413.1">
    <property type="nucleotide sequence ID" value="NZ_BSUT01000001.1"/>
</dbReference>
<organism evidence="10 11">
    <name type="scientific">Alicyclobacillus fastidiosus</name>
    <dbReference type="NCBI Taxonomy" id="392011"/>
    <lineage>
        <taxon>Bacteria</taxon>
        <taxon>Bacillati</taxon>
        <taxon>Bacillota</taxon>
        <taxon>Bacilli</taxon>
        <taxon>Bacillales</taxon>
        <taxon>Alicyclobacillaceae</taxon>
        <taxon>Alicyclobacillus</taxon>
    </lineage>
</organism>
<evidence type="ECO:0000256" key="2">
    <source>
        <dbReference type="ARBA" id="ARBA00006448"/>
    </source>
</evidence>
<feature type="transmembrane region" description="Helical" evidence="8">
    <location>
        <begin position="64"/>
        <end position="83"/>
    </location>
</feature>
<protein>
    <submittedName>
        <fullName evidence="10">DUF421 domain-containing protein</fullName>
    </submittedName>
</protein>
<comment type="similarity">
    <text evidence="2">Belongs to the UPF0702 family.</text>
</comment>
<dbReference type="InterPro" id="IPR023090">
    <property type="entry name" value="UPF0702_alpha/beta_dom_sf"/>
</dbReference>
<evidence type="ECO:0000313" key="11">
    <source>
        <dbReference type="Proteomes" id="UP001164761"/>
    </source>
</evidence>
<accession>A0ABY6ZEC4</accession>
<keyword evidence="5 8" id="KW-1133">Transmembrane helix</keyword>
<evidence type="ECO:0000256" key="8">
    <source>
        <dbReference type="SAM" id="Phobius"/>
    </source>
</evidence>
<feature type="domain" description="YetF C-terminal" evidence="9">
    <location>
        <begin position="84"/>
        <end position="157"/>
    </location>
</feature>
<evidence type="ECO:0000256" key="3">
    <source>
        <dbReference type="ARBA" id="ARBA00022475"/>
    </source>
</evidence>
<evidence type="ECO:0000256" key="1">
    <source>
        <dbReference type="ARBA" id="ARBA00004651"/>
    </source>
</evidence>
<feature type="region of interest" description="Disordered" evidence="7">
    <location>
        <begin position="151"/>
        <end position="179"/>
    </location>
</feature>
<dbReference type="Gene3D" id="3.30.240.20">
    <property type="entry name" value="bsu07140 like domains"/>
    <property type="match status" value="1"/>
</dbReference>
<evidence type="ECO:0000313" key="10">
    <source>
        <dbReference type="EMBL" id="WAH40514.1"/>
    </source>
</evidence>
<keyword evidence="11" id="KW-1185">Reference proteome</keyword>
<keyword evidence="3" id="KW-1003">Cell membrane</keyword>
<keyword evidence="6 8" id="KW-0472">Membrane</keyword>
<dbReference type="EMBL" id="CP104067">
    <property type="protein sequence ID" value="WAH40514.1"/>
    <property type="molecule type" value="Genomic_DNA"/>
</dbReference>
<feature type="transmembrane region" description="Helical" evidence="8">
    <location>
        <begin position="6"/>
        <end position="27"/>
    </location>
</feature>
<feature type="compositionally biased region" description="Basic and acidic residues" evidence="7">
    <location>
        <begin position="152"/>
        <end position="162"/>
    </location>
</feature>
<dbReference type="Pfam" id="PF04239">
    <property type="entry name" value="DUF421"/>
    <property type="match status" value="1"/>
</dbReference>
<comment type="subcellular location">
    <subcellularLocation>
        <location evidence="1">Cell membrane</location>
        <topology evidence="1">Multi-pass membrane protein</topology>
    </subcellularLocation>
</comment>
<evidence type="ECO:0000256" key="4">
    <source>
        <dbReference type="ARBA" id="ARBA00022692"/>
    </source>
</evidence>
<dbReference type="InterPro" id="IPR007353">
    <property type="entry name" value="DUF421"/>
</dbReference>
<keyword evidence="4 8" id="KW-0812">Transmembrane</keyword>
<proteinExistence type="inferred from homology"/>